<reference evidence="2" key="1">
    <citation type="submission" date="2019-06" db="EMBL/GenBank/DDBJ databases">
        <authorList>
            <person name="Murdoch R.W."/>
            <person name="Fathepure B."/>
        </authorList>
    </citation>
    <scope>NUCLEOTIDE SEQUENCE</scope>
</reference>
<proteinExistence type="predicted"/>
<dbReference type="PANTHER" id="PTHR33840:SF1">
    <property type="entry name" value="TLE1 PHOSPHOLIPASE DOMAIN-CONTAINING PROTEIN"/>
    <property type="match status" value="1"/>
</dbReference>
<organism evidence="2">
    <name type="scientific">uncultured organism</name>
    <dbReference type="NCBI Taxonomy" id="155900"/>
    <lineage>
        <taxon>unclassified sequences</taxon>
        <taxon>environmental samples</taxon>
    </lineage>
</organism>
<dbReference type="AlphaFoldDB" id="A0A5B8R740"/>
<sequence length="697" mass="76811">MSARLAEPAKKTYQEPADKETFFGDEAGVVDRAAIQREHRTDPKNPCDTNLFIGVFFDGTGNNYAGSFNRQDHSESNVARLYSAFPGLSVPGVLPPQTDWVDPEGRYDNYFRIYVPGVGTPFPQVGDSGGGWIDGSLGGAAGLHGQVRLLWALAQVINAVHRFFTRRMLLGHEAIDAANQAPMIDPHAPAGHPIIRHLKHWLETLHEAIRPHILTPGQKRPGNIRPAIVRHLYLATFGFSRGAAEARAFVNWLVRLCKLDAQLLGRPEPMTLAGFPLSHDFLGLFDTVASVGLANLSVIADGHGGWADAQRALRVPREAGRCLHLVAAHENRRSFPLDSIHVGDELPANGKELVYPGVHSDIGGGYRPGDQGKGTEELGADMLSRLPLAEMYRQARLAGVPLKLEHAEPDVQDGYKITPRTIADFNAYLDVFETRSGGTAAIVREHWRRAIEWRVHLHRHGGIAALTSYQRASTLSRNRLASAWAAFGEELASFRRWRGLHRRCFTTPDAAPQQPPAERGRTTFLQTLMTMPDFSSLACLATPLPVLILDRFPNGLDPSLDGDWRRIDGFFDTLARPPAAVATLMDHYVHDAIAGFLADDRTEVIGHLKDLVRYKQLLDGDERFALNARRLGISLSDEEQGYAAYYERTGRIPPGMPVDAREPSWLGAGYLRSRRIYAGADDVLLTAQHSAADGEVA</sequence>
<evidence type="ECO:0000313" key="2">
    <source>
        <dbReference type="EMBL" id="QEA04480.1"/>
    </source>
</evidence>
<dbReference type="PANTHER" id="PTHR33840">
    <property type="match status" value="1"/>
</dbReference>
<dbReference type="InterPro" id="IPR018712">
    <property type="entry name" value="Tle1-like_cat"/>
</dbReference>
<gene>
    <name evidence="2" type="ORF">KBTEX_00788</name>
</gene>
<accession>A0A5B8R740</accession>
<evidence type="ECO:0000259" key="1">
    <source>
        <dbReference type="Pfam" id="PF09994"/>
    </source>
</evidence>
<name>A0A5B8R740_9ZZZZ</name>
<dbReference type="Pfam" id="PF09994">
    <property type="entry name" value="T6SS_Tle1-like_cat"/>
    <property type="match status" value="1"/>
</dbReference>
<protein>
    <recommendedName>
        <fullName evidence="1">T6SS Phospholipase effector Tle1-like catalytic domain-containing protein</fullName>
    </recommendedName>
</protein>
<dbReference type="EMBL" id="MN079084">
    <property type="protein sequence ID" value="QEA04480.1"/>
    <property type="molecule type" value="Genomic_DNA"/>
</dbReference>
<feature type="domain" description="T6SS Phospholipase effector Tle1-like catalytic" evidence="1">
    <location>
        <begin position="280"/>
        <end position="394"/>
    </location>
</feature>